<accession>A0AA35XES0</accession>
<evidence type="ECO:0000256" key="5">
    <source>
        <dbReference type="ARBA" id="ARBA00022454"/>
    </source>
</evidence>
<dbReference type="InterPro" id="IPR027417">
    <property type="entry name" value="P-loop_NTPase"/>
</dbReference>
<sequence>MFCQFHNLHNVPLANDLSPEQLDGVMKDLPNLRRFFTYDTQYSLTRSRYSDKVIMKSGSIMPSRYLTASVDVQRKTELEEEIKEAQRALGELDGKYSGCEKTQDELQKEDSRVRHEKNQLKVKIDSYKQAQSNISSRQTRLQGIKDSSFDLAAEEEKMRQEVGKIHKKRIEALTKLRVHLEESKKSLVDCCKAWALVTQAKMKVKQLIHQFRVAKAKLDSAEQAKANLEGEVGGIKARVLQLLETARRVSGVQDPQEDQELMSRFNTFPDELDEVEERIHECQAQADLCMGIDEEAVREYEEREKKIRELEKEISKMQKRSDDAESELSGLKESWLTPLKDLLGKVSLRFSDYFRLMRCVGEVALHEDPKDFSQYSVKISVKFRDSEQLQPLNAQRQSGGERSVSTMLYLMALQGITACPFRVVDEINQGMDPVNERRVFDLIVAASSQETESSQYFILTPKLLQELDYTNAVTVHVVHNGQEMPKFRQQTSECFLC</sequence>
<evidence type="ECO:0000256" key="7">
    <source>
        <dbReference type="ARBA" id="ARBA00022840"/>
    </source>
</evidence>
<comment type="similarity">
    <text evidence="3">Belongs to the SMC family. SMC5 subfamily.</text>
</comment>
<name>A0AA35XES0_GEOBA</name>
<feature type="coiled-coil region" evidence="10">
    <location>
        <begin position="68"/>
        <end position="119"/>
    </location>
</feature>
<dbReference type="Proteomes" id="UP001174909">
    <property type="component" value="Unassembled WGS sequence"/>
</dbReference>
<evidence type="ECO:0000256" key="9">
    <source>
        <dbReference type="ARBA" id="ARBA00023242"/>
    </source>
</evidence>
<dbReference type="PANTHER" id="PTHR45916:SF1">
    <property type="entry name" value="STRUCTURAL MAINTENANCE OF CHROMOSOMES PROTEIN 5"/>
    <property type="match status" value="1"/>
</dbReference>
<reference evidence="11" key="1">
    <citation type="submission" date="2023-03" db="EMBL/GenBank/DDBJ databases">
        <authorList>
            <person name="Steffen K."/>
            <person name="Cardenas P."/>
        </authorList>
    </citation>
    <scope>NUCLEOTIDE SEQUENCE</scope>
</reference>
<evidence type="ECO:0000256" key="2">
    <source>
        <dbReference type="ARBA" id="ARBA00004286"/>
    </source>
</evidence>
<keyword evidence="12" id="KW-1185">Reference proteome</keyword>
<organism evidence="11 12">
    <name type="scientific">Geodia barretti</name>
    <name type="common">Barrett's horny sponge</name>
    <dbReference type="NCBI Taxonomy" id="519541"/>
    <lineage>
        <taxon>Eukaryota</taxon>
        <taxon>Metazoa</taxon>
        <taxon>Porifera</taxon>
        <taxon>Demospongiae</taxon>
        <taxon>Heteroscleromorpha</taxon>
        <taxon>Tetractinellida</taxon>
        <taxon>Astrophorina</taxon>
        <taxon>Geodiidae</taxon>
        <taxon>Geodia</taxon>
    </lineage>
</organism>
<dbReference type="GO" id="GO:0030915">
    <property type="term" value="C:Smc5-Smc6 complex"/>
    <property type="evidence" value="ECO:0007669"/>
    <property type="project" value="TreeGrafter"/>
</dbReference>
<proteinExistence type="inferred from homology"/>
<evidence type="ECO:0000256" key="10">
    <source>
        <dbReference type="SAM" id="Coils"/>
    </source>
</evidence>
<gene>
    <name evidence="11" type="ORF">GBAR_LOCUS26668</name>
</gene>
<dbReference type="SUPFAM" id="SSF52540">
    <property type="entry name" value="P-loop containing nucleoside triphosphate hydrolases"/>
    <property type="match status" value="1"/>
</dbReference>
<protein>
    <recommendedName>
        <fullName evidence="4">Structural maintenance of chromosomes protein 5</fullName>
    </recommendedName>
</protein>
<evidence type="ECO:0000313" key="11">
    <source>
        <dbReference type="EMBL" id="CAI8048312.1"/>
    </source>
</evidence>
<dbReference type="GO" id="GO:0003697">
    <property type="term" value="F:single-stranded DNA binding"/>
    <property type="evidence" value="ECO:0007669"/>
    <property type="project" value="TreeGrafter"/>
</dbReference>
<dbReference type="AlphaFoldDB" id="A0AA35XES0"/>
<evidence type="ECO:0000256" key="6">
    <source>
        <dbReference type="ARBA" id="ARBA00022741"/>
    </source>
</evidence>
<dbReference type="GO" id="GO:0000724">
    <property type="term" value="P:double-strand break repair via homologous recombination"/>
    <property type="evidence" value="ECO:0007669"/>
    <property type="project" value="TreeGrafter"/>
</dbReference>
<feature type="coiled-coil region" evidence="10">
    <location>
        <begin position="204"/>
        <end position="238"/>
    </location>
</feature>
<feature type="coiled-coil region" evidence="10">
    <location>
        <begin position="293"/>
        <end position="334"/>
    </location>
</feature>
<evidence type="ECO:0000256" key="3">
    <source>
        <dbReference type="ARBA" id="ARBA00010171"/>
    </source>
</evidence>
<keyword evidence="8 10" id="KW-0175">Coiled coil</keyword>
<evidence type="ECO:0000256" key="1">
    <source>
        <dbReference type="ARBA" id="ARBA00004123"/>
    </source>
</evidence>
<dbReference type="FunFam" id="3.40.50.300:FF:001301">
    <property type="entry name" value="Structural maintenance of chromosomes 5"/>
    <property type="match status" value="1"/>
</dbReference>
<keyword evidence="6" id="KW-0547">Nucleotide-binding</keyword>
<evidence type="ECO:0000313" key="12">
    <source>
        <dbReference type="Proteomes" id="UP001174909"/>
    </source>
</evidence>
<dbReference type="PANTHER" id="PTHR45916">
    <property type="entry name" value="STRUCTURAL MAINTENANCE OF CHROMOSOMES PROTEIN 5"/>
    <property type="match status" value="1"/>
</dbReference>
<keyword evidence="7" id="KW-0067">ATP-binding</keyword>
<dbReference type="GO" id="GO:0005634">
    <property type="term" value="C:nucleus"/>
    <property type="evidence" value="ECO:0007669"/>
    <property type="project" value="UniProtKB-SubCell"/>
</dbReference>
<evidence type="ECO:0000256" key="8">
    <source>
        <dbReference type="ARBA" id="ARBA00023054"/>
    </source>
</evidence>
<comment type="subcellular location">
    <subcellularLocation>
        <location evidence="2">Chromosome</location>
    </subcellularLocation>
    <subcellularLocation>
        <location evidence="1">Nucleus</location>
    </subcellularLocation>
</comment>
<keyword evidence="5" id="KW-0158">Chromosome</keyword>
<evidence type="ECO:0000256" key="4">
    <source>
        <dbReference type="ARBA" id="ARBA00018687"/>
    </source>
</evidence>
<keyword evidence="9" id="KW-0539">Nucleus</keyword>
<dbReference type="Gene3D" id="3.40.50.300">
    <property type="entry name" value="P-loop containing nucleotide triphosphate hydrolases"/>
    <property type="match status" value="1"/>
</dbReference>
<dbReference type="GO" id="GO:0005524">
    <property type="term" value="F:ATP binding"/>
    <property type="evidence" value="ECO:0007669"/>
    <property type="project" value="UniProtKB-KW"/>
</dbReference>
<comment type="caution">
    <text evidence="11">The sequence shown here is derived from an EMBL/GenBank/DDBJ whole genome shotgun (WGS) entry which is preliminary data.</text>
</comment>
<dbReference type="EMBL" id="CASHTH010003720">
    <property type="protein sequence ID" value="CAI8048312.1"/>
    <property type="molecule type" value="Genomic_DNA"/>
</dbReference>